<dbReference type="InterPro" id="IPR004358">
    <property type="entry name" value="Sig_transdc_His_kin-like_C"/>
</dbReference>
<feature type="domain" description="PAS" evidence="10">
    <location>
        <begin position="979"/>
        <end position="1048"/>
    </location>
</feature>
<dbReference type="SMART" id="SM00388">
    <property type="entry name" value="HisKA"/>
    <property type="match status" value="1"/>
</dbReference>
<feature type="domain" description="Histidine kinase" evidence="9">
    <location>
        <begin position="1113"/>
        <end position="1358"/>
    </location>
</feature>
<name>A0A6C2UBD7_PONDE</name>
<evidence type="ECO:0000313" key="13">
    <source>
        <dbReference type="Proteomes" id="UP000366872"/>
    </source>
</evidence>
<dbReference type="PROSITE" id="PS50109">
    <property type="entry name" value="HIS_KIN"/>
    <property type="match status" value="1"/>
</dbReference>
<evidence type="ECO:0000256" key="8">
    <source>
        <dbReference type="ARBA" id="ARBA00023012"/>
    </source>
</evidence>
<dbReference type="SUPFAM" id="SSF55781">
    <property type="entry name" value="GAF domain-like"/>
    <property type="match status" value="1"/>
</dbReference>
<dbReference type="InterPro" id="IPR000014">
    <property type="entry name" value="PAS"/>
</dbReference>
<dbReference type="Pfam" id="PF00989">
    <property type="entry name" value="PAS"/>
    <property type="match status" value="2"/>
</dbReference>
<dbReference type="PRINTS" id="PR00344">
    <property type="entry name" value="BCTRLSENSOR"/>
</dbReference>
<dbReference type="Gene3D" id="3.30.565.10">
    <property type="entry name" value="Histidine kinase-like ATPase, C-terminal domain"/>
    <property type="match status" value="1"/>
</dbReference>
<evidence type="ECO:0000259" key="11">
    <source>
        <dbReference type="PROSITE" id="PS50113"/>
    </source>
</evidence>
<feature type="domain" description="PAC" evidence="11">
    <location>
        <begin position="396"/>
        <end position="449"/>
    </location>
</feature>
<dbReference type="Pfam" id="PF02518">
    <property type="entry name" value="HATPase_c"/>
    <property type="match status" value="1"/>
</dbReference>
<evidence type="ECO:0000259" key="10">
    <source>
        <dbReference type="PROSITE" id="PS50112"/>
    </source>
</evidence>
<dbReference type="Pfam" id="PF00512">
    <property type="entry name" value="HisKA"/>
    <property type="match status" value="1"/>
</dbReference>
<dbReference type="InterPro" id="IPR013767">
    <property type="entry name" value="PAS_fold"/>
</dbReference>
<dbReference type="InterPro" id="IPR013656">
    <property type="entry name" value="PAS_4"/>
</dbReference>
<dbReference type="Pfam" id="PF00497">
    <property type="entry name" value="SBP_bac_3"/>
    <property type="match status" value="1"/>
</dbReference>
<dbReference type="Gene3D" id="1.10.287.130">
    <property type="match status" value="1"/>
</dbReference>
<dbReference type="InterPro" id="IPR036097">
    <property type="entry name" value="HisK_dim/P_sf"/>
</dbReference>
<dbReference type="InterPro" id="IPR003661">
    <property type="entry name" value="HisK_dim/P_dom"/>
</dbReference>
<sequence>MIVVAALVVTGVLVYLEMPKEQPKLELTRKEFTWLQENAENIRLAPLPDSRPVDFIDDKGRHAGLTADYLRLIENKLGLRFRIVQCENWAEILEKLRNQEIDLVGSVQNTPERQGFLRFTEPYFRLPTVILTRQDWSEEFNIDNLQGMPVVVVEGSAIHGHVAKLHPEYNLVPVKDAGSGFRMVSFSEADAMVADLGVASHYIDTYAIANLRVAGDIDYPWDLCLASRKDWPLLNSILNKALAHITLEQRRAIKKQWITLDDTVRIPREDYLKVVGGILIVTLLAIGSVMFWNQTLRKQVTHRTEELGQVRQSHAQATRALGESEERFRALVESSSDMIWEMDFFGSYLYVSPRVREILGYTPEELIGKSSFSFMDKEESARNLAALRTSTVNYTFDCEINTFIHKNGQKVILESSGRAFANNKGEVAGFRGVARNITERIENEGALRRSEERFRNLVETSSDWIWEVDNAGNYTYASPQVETLLGFAPNELIGRHFTENMPPQDAESSRSQFAGIVARGGAIHASVSTNRHKDGRTVMLETSAVPFYDKDWNIQGYRGIVRDITDRVAFEKELEFERNLFRTFMEHAPDLIYFKDAKGRFIEVNSAKAKEVQLSPEDLIGHTDFDYLPQEQAQVRLEDEREVMRTRKPLQKEELATTPSGDCWYLTTKVPHHDGEGNVVGTFGTSWNITYRKLAEEQLRQLRALLSNTIDSMPSILVGVDSGGTVIQWNRQAVSITGIQPVDAIGRPLREAFPGLVKEMVKVERALRERAPQQEERIRIQENGRTRYNDITVFPLLDGETEGAVIRVDDVTDRVMIEDSIRNIVEGVAAVGRRFFKSMVDQLAKTLDADFTFISEFIGEERTAMRTIAVSDRAQTGANFEFDLANTPCELVLKGDSCLYIERAQERYPDTQMLHNLDIDGYIGIPLVDSEENALGMMVAMYRKPVEQVEFATSIMQVFAGRTAAELERLQATKELVALQNLMENIINSMPSIIVGVDADRRVMQWNHQAESLSGMDAARAHGQPLDRVFPDLGNEMNRVLETMGSHGVQHHERIHCSMKGEPHMVDVTIYPITTDGSEGAVIRIDDVTDRVRIEEMMIQSEKMMSVGGLAAGMAHEINNPLAGILQNLQVMRNRVTHNTDRNMDAARDAGTSLEAIQNYMEARGLLKMMESISEAGRRAAKIVDNMLSFSRKDEAHFAPNDLEEIIERSIELASNDYNLKKRFDFRHIRIDRDFDELEPIPCEGSQVQQVMLNLLSNSAQAMAARPDEAPEPRIVVRLKKEKDMALIEVEDNGPGMDEETRKRAFEPFFTTKEVGHGTGLGLSVSYFIITENHGGTMNVHSAPGRGARFSIRIPYEHRMERWGLRL</sequence>
<evidence type="ECO:0000313" key="12">
    <source>
        <dbReference type="EMBL" id="VGO16947.1"/>
    </source>
</evidence>
<dbReference type="SUPFAM" id="SSF53850">
    <property type="entry name" value="Periplasmic binding protein-like II"/>
    <property type="match status" value="1"/>
</dbReference>
<dbReference type="PROSITE" id="PS50112">
    <property type="entry name" value="PAS"/>
    <property type="match status" value="5"/>
</dbReference>
<keyword evidence="5" id="KW-0547">Nucleotide-binding</keyword>
<dbReference type="SMART" id="SM00062">
    <property type="entry name" value="PBPb"/>
    <property type="match status" value="1"/>
</dbReference>
<evidence type="ECO:0000256" key="2">
    <source>
        <dbReference type="ARBA" id="ARBA00012438"/>
    </source>
</evidence>
<dbReference type="SMART" id="SM00086">
    <property type="entry name" value="PAC"/>
    <property type="match status" value="3"/>
</dbReference>
<feature type="domain" description="PAC" evidence="11">
    <location>
        <begin position="523"/>
        <end position="576"/>
    </location>
</feature>
<dbReference type="GO" id="GO:0006355">
    <property type="term" value="P:regulation of DNA-templated transcription"/>
    <property type="evidence" value="ECO:0007669"/>
    <property type="project" value="InterPro"/>
</dbReference>
<feature type="domain" description="PAS" evidence="10">
    <location>
        <begin position="702"/>
        <end position="747"/>
    </location>
</feature>
<keyword evidence="3" id="KW-0597">Phosphoprotein</keyword>
<keyword evidence="6" id="KW-0418">Kinase</keyword>
<dbReference type="SUPFAM" id="SSF47384">
    <property type="entry name" value="Homodimeric domain of signal transducing histidine kinase"/>
    <property type="match status" value="1"/>
</dbReference>
<evidence type="ECO:0000256" key="1">
    <source>
        <dbReference type="ARBA" id="ARBA00000085"/>
    </source>
</evidence>
<evidence type="ECO:0000259" key="9">
    <source>
        <dbReference type="PROSITE" id="PS50109"/>
    </source>
</evidence>
<dbReference type="InterPro" id="IPR001638">
    <property type="entry name" value="Solute-binding_3/MltF_N"/>
</dbReference>
<evidence type="ECO:0000256" key="4">
    <source>
        <dbReference type="ARBA" id="ARBA00022679"/>
    </source>
</evidence>
<dbReference type="SMART" id="SM00091">
    <property type="entry name" value="PAS"/>
    <property type="match status" value="5"/>
</dbReference>
<dbReference type="PROSITE" id="PS50113">
    <property type="entry name" value="PAC"/>
    <property type="match status" value="3"/>
</dbReference>
<dbReference type="CDD" id="cd00082">
    <property type="entry name" value="HisKA"/>
    <property type="match status" value="1"/>
</dbReference>
<dbReference type="InterPro" id="IPR036890">
    <property type="entry name" value="HATPase_C_sf"/>
</dbReference>
<dbReference type="InterPro" id="IPR005467">
    <property type="entry name" value="His_kinase_dom"/>
</dbReference>
<evidence type="ECO:0000256" key="5">
    <source>
        <dbReference type="ARBA" id="ARBA00022741"/>
    </source>
</evidence>
<keyword evidence="4" id="KW-0808">Transferase</keyword>
<dbReference type="NCBIfam" id="TIGR00229">
    <property type="entry name" value="sensory_box"/>
    <property type="match status" value="5"/>
</dbReference>
<reference evidence="12 13" key="1">
    <citation type="submission" date="2019-04" db="EMBL/GenBank/DDBJ databases">
        <authorList>
            <person name="Van Vliet M D."/>
        </authorList>
    </citation>
    <scope>NUCLEOTIDE SEQUENCE [LARGE SCALE GENOMIC DNA]</scope>
    <source>
        <strain evidence="12 13">F1</strain>
    </source>
</reference>
<dbReference type="PANTHER" id="PTHR43065:SF42">
    <property type="entry name" value="TWO-COMPONENT SENSOR PPRA"/>
    <property type="match status" value="1"/>
</dbReference>
<keyword evidence="7" id="KW-0067">ATP-binding</keyword>
<accession>A0A6C2UBD7</accession>
<gene>
    <name evidence="12" type="primary">bvgS_1</name>
    <name evidence="12" type="ORF">PDESU_05540</name>
</gene>
<protein>
    <recommendedName>
        <fullName evidence="2">histidine kinase</fullName>
        <ecNumber evidence="2">2.7.13.3</ecNumber>
    </recommendedName>
</protein>
<dbReference type="GO" id="GO:0000155">
    <property type="term" value="F:phosphorelay sensor kinase activity"/>
    <property type="evidence" value="ECO:0007669"/>
    <property type="project" value="InterPro"/>
</dbReference>
<dbReference type="GO" id="GO:0005524">
    <property type="term" value="F:ATP binding"/>
    <property type="evidence" value="ECO:0007669"/>
    <property type="project" value="UniProtKB-KW"/>
</dbReference>
<feature type="domain" description="PAS" evidence="10">
    <location>
        <begin position="324"/>
        <end position="394"/>
    </location>
</feature>
<evidence type="ECO:0000256" key="6">
    <source>
        <dbReference type="ARBA" id="ARBA00022777"/>
    </source>
</evidence>
<dbReference type="InterPro" id="IPR003594">
    <property type="entry name" value="HATPase_dom"/>
</dbReference>
<feature type="domain" description="PAS" evidence="10">
    <location>
        <begin position="577"/>
        <end position="647"/>
    </location>
</feature>
<dbReference type="SMART" id="SM00387">
    <property type="entry name" value="HATPase_c"/>
    <property type="match status" value="1"/>
</dbReference>
<dbReference type="Pfam" id="PF08448">
    <property type="entry name" value="PAS_4"/>
    <property type="match status" value="2"/>
</dbReference>
<comment type="catalytic activity">
    <reaction evidence="1">
        <text>ATP + protein L-histidine = ADP + protein N-phospho-L-histidine.</text>
        <dbReference type="EC" id="2.7.13.3"/>
    </reaction>
</comment>
<dbReference type="InterPro" id="IPR035965">
    <property type="entry name" value="PAS-like_dom_sf"/>
</dbReference>
<dbReference type="SUPFAM" id="SSF55874">
    <property type="entry name" value="ATPase domain of HSP90 chaperone/DNA topoisomerase II/histidine kinase"/>
    <property type="match status" value="1"/>
</dbReference>
<dbReference type="Gene3D" id="3.30.450.20">
    <property type="entry name" value="PAS domain"/>
    <property type="match status" value="5"/>
</dbReference>
<evidence type="ECO:0000256" key="3">
    <source>
        <dbReference type="ARBA" id="ARBA00022553"/>
    </source>
</evidence>
<keyword evidence="8" id="KW-0902">Two-component regulatory system</keyword>
<dbReference type="Pfam" id="PF13426">
    <property type="entry name" value="PAS_9"/>
    <property type="match status" value="1"/>
</dbReference>
<dbReference type="InterPro" id="IPR001610">
    <property type="entry name" value="PAC"/>
</dbReference>
<proteinExistence type="predicted"/>
<feature type="domain" description="PAS" evidence="10">
    <location>
        <begin position="450"/>
        <end position="520"/>
    </location>
</feature>
<dbReference type="SUPFAM" id="SSF55785">
    <property type="entry name" value="PYP-like sensor domain (PAS domain)"/>
    <property type="match status" value="5"/>
</dbReference>
<dbReference type="EMBL" id="CAAHFG010000004">
    <property type="protein sequence ID" value="VGO16947.1"/>
    <property type="molecule type" value="Genomic_DNA"/>
</dbReference>
<feature type="domain" description="PAC" evidence="11">
    <location>
        <begin position="650"/>
        <end position="701"/>
    </location>
</feature>
<dbReference type="InterPro" id="IPR000700">
    <property type="entry name" value="PAS-assoc_C"/>
</dbReference>
<dbReference type="CDD" id="cd00130">
    <property type="entry name" value="PAS"/>
    <property type="match status" value="5"/>
</dbReference>
<dbReference type="Gene3D" id="3.40.190.10">
    <property type="entry name" value="Periplasmic binding protein-like II"/>
    <property type="match status" value="2"/>
</dbReference>
<dbReference type="Proteomes" id="UP000366872">
    <property type="component" value="Unassembled WGS sequence"/>
</dbReference>
<evidence type="ECO:0000256" key="7">
    <source>
        <dbReference type="ARBA" id="ARBA00022840"/>
    </source>
</evidence>
<organism evidence="12 13">
    <name type="scientific">Pontiella desulfatans</name>
    <dbReference type="NCBI Taxonomy" id="2750659"/>
    <lineage>
        <taxon>Bacteria</taxon>
        <taxon>Pseudomonadati</taxon>
        <taxon>Kiritimatiellota</taxon>
        <taxon>Kiritimatiellia</taxon>
        <taxon>Kiritimatiellales</taxon>
        <taxon>Pontiellaceae</taxon>
        <taxon>Pontiella</taxon>
    </lineage>
</organism>
<dbReference type="PANTHER" id="PTHR43065">
    <property type="entry name" value="SENSOR HISTIDINE KINASE"/>
    <property type="match status" value="1"/>
</dbReference>
<dbReference type="CDD" id="cd01007">
    <property type="entry name" value="PBP2_BvgS_HisK_like"/>
    <property type="match status" value="1"/>
</dbReference>
<dbReference type="EC" id="2.7.13.3" evidence="2"/>
<keyword evidence="13" id="KW-1185">Reference proteome</keyword>